<feature type="compositionally biased region" description="Basic and acidic residues" evidence="1">
    <location>
        <begin position="151"/>
        <end position="184"/>
    </location>
</feature>
<dbReference type="InParanoid" id="A0A0N1IIC9"/>
<evidence type="ECO:0000256" key="1">
    <source>
        <dbReference type="SAM" id="MobiDB-lite"/>
    </source>
</evidence>
<gene>
    <name evidence="3" type="ORF">RR48_03197</name>
</gene>
<accession>A0A0N1IIC9</accession>
<organism evidence="3 4">
    <name type="scientific">Papilio machaon</name>
    <name type="common">Old World swallowtail butterfly</name>
    <dbReference type="NCBI Taxonomy" id="76193"/>
    <lineage>
        <taxon>Eukaryota</taxon>
        <taxon>Metazoa</taxon>
        <taxon>Ecdysozoa</taxon>
        <taxon>Arthropoda</taxon>
        <taxon>Hexapoda</taxon>
        <taxon>Insecta</taxon>
        <taxon>Pterygota</taxon>
        <taxon>Neoptera</taxon>
        <taxon>Endopterygota</taxon>
        <taxon>Lepidoptera</taxon>
        <taxon>Glossata</taxon>
        <taxon>Ditrysia</taxon>
        <taxon>Papilionoidea</taxon>
        <taxon>Papilionidae</taxon>
        <taxon>Papilioninae</taxon>
        <taxon>Papilio</taxon>
    </lineage>
</organism>
<dbReference type="Proteomes" id="UP000053240">
    <property type="component" value="Unassembled WGS sequence"/>
</dbReference>
<feature type="compositionally biased region" description="Polar residues" evidence="1">
    <location>
        <begin position="123"/>
        <end position="132"/>
    </location>
</feature>
<dbReference type="EMBL" id="KQ460296">
    <property type="protein sequence ID" value="KPJ16280.1"/>
    <property type="molecule type" value="Genomic_DNA"/>
</dbReference>
<feature type="signal peptide" evidence="2">
    <location>
        <begin position="1"/>
        <end position="16"/>
    </location>
</feature>
<protein>
    <submittedName>
        <fullName evidence="3">Uncharacterized protein</fullName>
    </submittedName>
</protein>
<name>A0A0N1IIC9_PAPMA</name>
<dbReference type="AlphaFoldDB" id="A0A0N1IIC9"/>
<feature type="compositionally biased region" description="Basic and acidic residues" evidence="1">
    <location>
        <begin position="104"/>
        <end position="122"/>
    </location>
</feature>
<sequence length="541" mass="62803">MQCLPVILLLISSVYASDEVCSEEQSDNDEIKTRANYGMVGDISNKGRRYDADDATDIIKEVNKEEENNMSTDETKTTPPNPFSRIVRSFHFYDDLYDSYRRKDMKENKNNDPKKILNDIRTRNSQSNAYNEDQQRRMFFSHIFSLFDDDKNTKRSEKSIDKNKHSKSHIDHEIDSFKNPKARTEQPTVQNKHDSHKKTSLKGKDMEPEYDSFESTIESYLNGKRYNDENESKHKRKNKGRHQTKRNNSRPERQLNSFEIVENQTQDIVLRHEFIPNKMITNKKRKNTYNDVIDSQISLINSYKTSTPASETNDGNSSETAYLVRTPSFNYYQTDVTYAIPADEKPVENEDDTELINNMNAKTNNNTDKEASVFEVQDNIFNETDSEENIQESVNFNPDVQSTILYDQKIGNISQEESINVANDENSISEKEPINLIVEELKNNQSRVSDVDTKIVNDLVNKDTRRMNYISVTEDMNKEINRPIDISTIEEEIKTPEQEFKVSKVYEEQAIPSNVRNPLSARIKLDLLIQLPSQNDIGNQI</sequence>
<dbReference type="STRING" id="76193.A0A0N1IIC9"/>
<reference evidence="3 4" key="1">
    <citation type="journal article" date="2015" name="Nat. Commun.">
        <title>Outbred genome sequencing and CRISPR/Cas9 gene editing in butterflies.</title>
        <authorList>
            <person name="Li X."/>
            <person name="Fan D."/>
            <person name="Zhang W."/>
            <person name="Liu G."/>
            <person name="Zhang L."/>
            <person name="Zhao L."/>
            <person name="Fang X."/>
            <person name="Chen L."/>
            <person name="Dong Y."/>
            <person name="Chen Y."/>
            <person name="Ding Y."/>
            <person name="Zhao R."/>
            <person name="Feng M."/>
            <person name="Zhu Y."/>
            <person name="Feng Y."/>
            <person name="Jiang X."/>
            <person name="Zhu D."/>
            <person name="Xiang H."/>
            <person name="Feng X."/>
            <person name="Li S."/>
            <person name="Wang J."/>
            <person name="Zhang G."/>
            <person name="Kronforst M.R."/>
            <person name="Wang W."/>
        </authorList>
    </citation>
    <scope>NUCLEOTIDE SEQUENCE [LARGE SCALE GENOMIC DNA]</scope>
    <source>
        <strain evidence="3">Ya'a_city_454_Pm</strain>
        <tissue evidence="3">Whole body</tissue>
    </source>
</reference>
<evidence type="ECO:0000313" key="3">
    <source>
        <dbReference type="EMBL" id="KPJ16280.1"/>
    </source>
</evidence>
<dbReference type="KEGG" id="pmac:106709501"/>
<feature type="region of interest" description="Disordered" evidence="1">
    <location>
        <begin position="151"/>
        <end position="256"/>
    </location>
</feature>
<proteinExistence type="predicted"/>
<keyword evidence="4" id="KW-1185">Reference proteome</keyword>
<evidence type="ECO:0000313" key="4">
    <source>
        <dbReference type="Proteomes" id="UP000053240"/>
    </source>
</evidence>
<feature type="compositionally biased region" description="Basic residues" evidence="1">
    <location>
        <begin position="233"/>
        <end position="248"/>
    </location>
</feature>
<keyword evidence="2" id="KW-0732">Signal</keyword>
<feature type="region of interest" description="Disordered" evidence="1">
    <location>
        <begin position="104"/>
        <end position="134"/>
    </location>
</feature>
<feature type="chain" id="PRO_5005874084" evidence="2">
    <location>
        <begin position="17"/>
        <end position="541"/>
    </location>
</feature>
<evidence type="ECO:0000256" key="2">
    <source>
        <dbReference type="SAM" id="SignalP"/>
    </source>
</evidence>